<dbReference type="AlphaFoldDB" id="A0AAN7FEH9"/>
<reference evidence="2 3" key="1">
    <citation type="journal article" date="2023" name="G3 (Bethesda)">
        <title>A haplotype-resolved chromosome-scale genome for Quercus rubra L. provides insights into the genetics of adaptive traits for red oak species.</title>
        <authorList>
            <person name="Kapoor B."/>
            <person name="Jenkins J."/>
            <person name="Schmutz J."/>
            <person name="Zhebentyayeva T."/>
            <person name="Kuelheim C."/>
            <person name="Coggeshall M."/>
            <person name="Heim C."/>
            <person name="Lasky J.R."/>
            <person name="Leites L."/>
            <person name="Islam-Faridi N."/>
            <person name="Romero-Severson J."/>
            <person name="DeLeo V.L."/>
            <person name="Lucas S.M."/>
            <person name="Lazic D."/>
            <person name="Gailing O."/>
            <person name="Carlson J."/>
            <person name="Staton M."/>
        </authorList>
    </citation>
    <scope>NUCLEOTIDE SEQUENCE [LARGE SCALE GENOMIC DNA]</scope>
    <source>
        <strain evidence="2">Pseudo-F2</strain>
    </source>
</reference>
<proteinExistence type="predicted"/>
<gene>
    <name evidence="2" type="ORF">RGQ29_020213</name>
</gene>
<keyword evidence="1" id="KW-1133">Transmembrane helix</keyword>
<keyword evidence="3" id="KW-1185">Reference proteome</keyword>
<keyword evidence="1" id="KW-0812">Transmembrane</keyword>
<organism evidence="2 3">
    <name type="scientific">Quercus rubra</name>
    <name type="common">Northern red oak</name>
    <name type="synonym">Quercus borealis</name>
    <dbReference type="NCBI Taxonomy" id="3512"/>
    <lineage>
        <taxon>Eukaryota</taxon>
        <taxon>Viridiplantae</taxon>
        <taxon>Streptophyta</taxon>
        <taxon>Embryophyta</taxon>
        <taxon>Tracheophyta</taxon>
        <taxon>Spermatophyta</taxon>
        <taxon>Magnoliopsida</taxon>
        <taxon>eudicotyledons</taxon>
        <taxon>Gunneridae</taxon>
        <taxon>Pentapetalae</taxon>
        <taxon>rosids</taxon>
        <taxon>fabids</taxon>
        <taxon>Fagales</taxon>
        <taxon>Fagaceae</taxon>
        <taxon>Quercus</taxon>
    </lineage>
</organism>
<keyword evidence="1" id="KW-0472">Membrane</keyword>
<evidence type="ECO:0000313" key="3">
    <source>
        <dbReference type="Proteomes" id="UP001324115"/>
    </source>
</evidence>
<name>A0AAN7FEH9_QUERU</name>
<protein>
    <submittedName>
        <fullName evidence="2">Uncharacterized protein</fullName>
    </submittedName>
</protein>
<comment type="caution">
    <text evidence="2">The sequence shown here is derived from an EMBL/GenBank/DDBJ whole genome shotgun (WGS) entry which is preliminary data.</text>
</comment>
<feature type="transmembrane region" description="Helical" evidence="1">
    <location>
        <begin position="38"/>
        <end position="58"/>
    </location>
</feature>
<dbReference type="EMBL" id="JAXUIC010000005">
    <property type="protein sequence ID" value="KAK4589559.1"/>
    <property type="molecule type" value="Genomic_DNA"/>
</dbReference>
<evidence type="ECO:0000256" key="1">
    <source>
        <dbReference type="SAM" id="Phobius"/>
    </source>
</evidence>
<accession>A0AAN7FEH9</accession>
<evidence type="ECO:0000313" key="2">
    <source>
        <dbReference type="EMBL" id="KAK4589559.1"/>
    </source>
</evidence>
<sequence length="61" mass="6887">MKVELVTVCPGLLMPPLFPNAHKATSTPYLKGPALLEFMMGMQCYMLIFITMEIVVFCDLF</sequence>
<dbReference type="Proteomes" id="UP001324115">
    <property type="component" value="Unassembled WGS sequence"/>
</dbReference>